<gene>
    <name evidence="1" type="ORF">TM448A00274_0036</name>
    <name evidence="2" type="ORF">TM448B00451_0029</name>
</gene>
<evidence type="ECO:0000313" key="1">
    <source>
        <dbReference type="EMBL" id="QJA45752.1"/>
    </source>
</evidence>
<accession>A0A6H1ZE66</accession>
<evidence type="ECO:0000313" key="2">
    <source>
        <dbReference type="EMBL" id="QJH95505.1"/>
    </source>
</evidence>
<reference evidence="1" key="1">
    <citation type="submission" date="2020-03" db="EMBL/GenBank/DDBJ databases">
        <title>The deep terrestrial virosphere.</title>
        <authorList>
            <person name="Holmfeldt K."/>
            <person name="Nilsson E."/>
            <person name="Simone D."/>
            <person name="Lopez-Fernandez M."/>
            <person name="Wu X."/>
            <person name="de Brujin I."/>
            <person name="Lundin D."/>
            <person name="Andersson A."/>
            <person name="Bertilsson S."/>
            <person name="Dopson M."/>
        </authorList>
    </citation>
    <scope>NUCLEOTIDE SEQUENCE</scope>
    <source>
        <strain evidence="1">TM448A00274</strain>
        <strain evidence="2">TM448B00451</strain>
    </source>
</reference>
<name>A0A6H1ZE66_9ZZZZ</name>
<organism evidence="1">
    <name type="scientific">viral metagenome</name>
    <dbReference type="NCBI Taxonomy" id="1070528"/>
    <lineage>
        <taxon>unclassified sequences</taxon>
        <taxon>metagenomes</taxon>
        <taxon>organismal metagenomes</taxon>
    </lineage>
</organism>
<dbReference type="AlphaFoldDB" id="A0A6H1ZE66"/>
<sequence length="427" mass="43063">MKKLIVLFICLLIASPMYAGFSGGFSGGGGGTGVTDGDKGDVTVSGSGATYTVDNAAAVTAADEAADTTCFPLFVTAATGALGPKTNAGLYFNSATGILGATGFKMAAGAGAGYVMISDADGNFAWSATLSISALNMSGSTSSIPWLVNANTASNTAEGTAHWESDTDLLTIGDGVTGIGLDFTANSIYTFPAATSTLARTDAGQTFTGVNAFTAPTVATSIAPASADGATLGTDAAEFSDLYLAAGGVIYGENDQANSITSSATGWTFAKKITIADVANDNYLRVTNNSGGRAPTASVYELYPDAGAWKANANGVEYNVPMAGACTALTPGAAVALTVATTNCYTDTVTDNEDQTITFSGAGYAGQEITIIFTTAGAGDEVITFHATLVSSTGTLTLGTDAGKFYTVRFISNGTHWYEVSRTAVQT</sequence>
<dbReference type="EMBL" id="MT143996">
    <property type="protein sequence ID" value="QJA45752.1"/>
    <property type="molecule type" value="Genomic_DNA"/>
</dbReference>
<dbReference type="EMBL" id="MT144621">
    <property type="protein sequence ID" value="QJH95505.1"/>
    <property type="molecule type" value="Genomic_DNA"/>
</dbReference>
<proteinExistence type="predicted"/>
<protein>
    <submittedName>
        <fullName evidence="1">Putative tail protein</fullName>
    </submittedName>
</protein>